<organism evidence="3 4">
    <name type="scientific">Haloarcula limicola</name>
    <dbReference type="NCBI Taxonomy" id="1429915"/>
    <lineage>
        <taxon>Archaea</taxon>
        <taxon>Methanobacteriati</taxon>
        <taxon>Methanobacteriota</taxon>
        <taxon>Stenosarchaea group</taxon>
        <taxon>Halobacteria</taxon>
        <taxon>Halobacteriales</taxon>
        <taxon>Haloarculaceae</taxon>
        <taxon>Haloarcula</taxon>
    </lineage>
</organism>
<evidence type="ECO:0000313" key="3">
    <source>
        <dbReference type="EMBL" id="MBV0923130.1"/>
    </source>
</evidence>
<evidence type="ECO:0000313" key="4">
    <source>
        <dbReference type="Proteomes" id="UP000766550"/>
    </source>
</evidence>
<sequence>MTLDVATPDRPELESAMSADDYEDVTVEGDEYRREELAEALDDGAWAEAFESWAAETNLDEADWNVVTDLDLVAEFDFFWDSFAGRVGYHAPGLPENWLERDIHPDIQSWETVSSINASLTELGQVVCDVLADEYLDWEADEVDAGDLPDF</sequence>
<accession>A0A8J7Y1R1</accession>
<feature type="region of interest" description="Disordered" evidence="1">
    <location>
        <begin position="1"/>
        <end position="25"/>
    </location>
</feature>
<dbReference type="InterPro" id="IPR058305">
    <property type="entry name" value="DUF7992"/>
</dbReference>
<keyword evidence="4" id="KW-1185">Reference proteome</keyword>
<dbReference type="EMBL" id="JAHQXF010000001">
    <property type="protein sequence ID" value="MBV0923130.1"/>
    <property type="molecule type" value="Genomic_DNA"/>
</dbReference>
<dbReference type="OrthoDB" id="165952at2157"/>
<comment type="caution">
    <text evidence="3">The sequence shown here is derived from an EMBL/GenBank/DDBJ whole genome shotgun (WGS) entry which is preliminary data.</text>
</comment>
<evidence type="ECO:0000259" key="2">
    <source>
        <dbReference type="Pfam" id="PF25955"/>
    </source>
</evidence>
<feature type="domain" description="DUF7992" evidence="2">
    <location>
        <begin position="2"/>
        <end position="151"/>
    </location>
</feature>
<name>A0A8J7Y1R1_9EURY</name>
<gene>
    <name evidence="3" type="ORF">KTS45_02860</name>
</gene>
<reference evidence="3 4" key="1">
    <citation type="submission" date="2021-06" db="EMBL/GenBank/DDBJ databases">
        <title>New haloarchaea isolates fom saline soil.</title>
        <authorList>
            <person name="Duran-Viseras A."/>
            <person name="Sanchez-Porro C.S."/>
            <person name="Ventosa A."/>
        </authorList>
    </citation>
    <scope>NUCLEOTIDE SEQUENCE [LARGE SCALE GENOMIC DNA]</scope>
    <source>
        <strain evidence="3 4">JCM 183640</strain>
    </source>
</reference>
<dbReference type="RefSeq" id="WP_162316283.1">
    <property type="nucleotide sequence ID" value="NZ_JAHQXF010000001.1"/>
</dbReference>
<dbReference type="Proteomes" id="UP000766550">
    <property type="component" value="Unassembled WGS sequence"/>
</dbReference>
<evidence type="ECO:0000256" key="1">
    <source>
        <dbReference type="SAM" id="MobiDB-lite"/>
    </source>
</evidence>
<proteinExistence type="predicted"/>
<dbReference type="Pfam" id="PF25955">
    <property type="entry name" value="DUF7992"/>
    <property type="match status" value="1"/>
</dbReference>
<dbReference type="AlphaFoldDB" id="A0A8J7Y1R1"/>
<protein>
    <recommendedName>
        <fullName evidence="2">DUF7992 domain-containing protein</fullName>
    </recommendedName>
</protein>